<evidence type="ECO:0000259" key="3">
    <source>
        <dbReference type="Pfam" id="PF01370"/>
    </source>
</evidence>
<dbReference type="PANTHER" id="PTHR10366:SF564">
    <property type="entry name" value="STEROL-4-ALPHA-CARBOXYLATE 3-DEHYDROGENASE, DECARBOXYLATING"/>
    <property type="match status" value="1"/>
</dbReference>
<dbReference type="SUPFAM" id="SSF51735">
    <property type="entry name" value="NAD(P)-binding Rossmann-fold domains"/>
    <property type="match status" value="1"/>
</dbReference>
<name>A0A9P7GDQ1_9AGAR</name>
<reference evidence="4" key="2">
    <citation type="submission" date="2021-10" db="EMBL/GenBank/DDBJ databases">
        <title>Phylogenomics reveals ancestral predisposition of the termite-cultivated fungus Termitomyces towards a domesticated lifestyle.</title>
        <authorList>
            <person name="Auxier B."/>
            <person name="Grum-Grzhimaylo A."/>
            <person name="Cardenas M.E."/>
            <person name="Lodge J.D."/>
            <person name="Laessoe T."/>
            <person name="Pedersen O."/>
            <person name="Smith M.E."/>
            <person name="Kuyper T.W."/>
            <person name="Franco-Molano E.A."/>
            <person name="Baroni T.J."/>
            <person name="Aanen D.K."/>
        </authorList>
    </citation>
    <scope>NUCLEOTIDE SEQUENCE</scope>
    <source>
        <strain evidence="4">AP01</strain>
        <tissue evidence="4">Mycelium</tissue>
    </source>
</reference>
<dbReference type="InterPro" id="IPR036291">
    <property type="entry name" value="NAD(P)-bd_dom_sf"/>
</dbReference>
<dbReference type="InterPro" id="IPR001509">
    <property type="entry name" value="Epimerase_deHydtase"/>
</dbReference>
<protein>
    <recommendedName>
        <fullName evidence="3">NAD-dependent epimerase/dehydratase domain-containing protein</fullName>
    </recommendedName>
</protein>
<gene>
    <name evidence="4" type="ORF">DXG03_006931</name>
</gene>
<proteinExistence type="inferred from homology"/>
<dbReference type="Pfam" id="PF01370">
    <property type="entry name" value="Epimerase"/>
    <property type="match status" value="1"/>
</dbReference>
<dbReference type="EMBL" id="JABCKV010000049">
    <property type="protein sequence ID" value="KAG5645117.1"/>
    <property type="molecule type" value="Genomic_DNA"/>
</dbReference>
<dbReference type="OrthoDB" id="2735536at2759"/>
<dbReference type="InterPro" id="IPR050425">
    <property type="entry name" value="NAD(P)_dehydrat-like"/>
</dbReference>
<dbReference type="AlphaFoldDB" id="A0A9P7GDQ1"/>
<dbReference type="GO" id="GO:0016616">
    <property type="term" value="F:oxidoreductase activity, acting on the CH-OH group of donors, NAD or NADP as acceptor"/>
    <property type="evidence" value="ECO:0007669"/>
    <property type="project" value="TreeGrafter"/>
</dbReference>
<organism evidence="4 5">
    <name type="scientific">Asterophora parasitica</name>
    <dbReference type="NCBI Taxonomy" id="117018"/>
    <lineage>
        <taxon>Eukaryota</taxon>
        <taxon>Fungi</taxon>
        <taxon>Dikarya</taxon>
        <taxon>Basidiomycota</taxon>
        <taxon>Agaricomycotina</taxon>
        <taxon>Agaricomycetes</taxon>
        <taxon>Agaricomycetidae</taxon>
        <taxon>Agaricales</taxon>
        <taxon>Tricholomatineae</taxon>
        <taxon>Lyophyllaceae</taxon>
        <taxon>Asterophora</taxon>
    </lineage>
</organism>
<dbReference type="Proteomes" id="UP000775547">
    <property type="component" value="Unassembled WGS sequence"/>
</dbReference>
<reference evidence="4" key="1">
    <citation type="submission" date="2020-07" db="EMBL/GenBank/DDBJ databases">
        <authorList>
            <person name="Nieuwenhuis M."/>
            <person name="Van De Peppel L.J.J."/>
        </authorList>
    </citation>
    <scope>NUCLEOTIDE SEQUENCE</scope>
    <source>
        <strain evidence="4">AP01</strain>
        <tissue evidence="4">Mycelium</tissue>
    </source>
</reference>
<feature type="domain" description="NAD-dependent epimerase/dehydratase" evidence="3">
    <location>
        <begin position="12"/>
        <end position="166"/>
    </location>
</feature>
<dbReference type="PANTHER" id="PTHR10366">
    <property type="entry name" value="NAD DEPENDENT EPIMERASE/DEHYDRATASE"/>
    <property type="match status" value="1"/>
</dbReference>
<evidence type="ECO:0000313" key="5">
    <source>
        <dbReference type="Proteomes" id="UP000775547"/>
    </source>
</evidence>
<evidence type="ECO:0000256" key="1">
    <source>
        <dbReference type="ARBA" id="ARBA00023002"/>
    </source>
</evidence>
<dbReference type="Gene3D" id="3.40.50.720">
    <property type="entry name" value="NAD(P)-binding Rossmann-like Domain"/>
    <property type="match status" value="1"/>
</dbReference>
<evidence type="ECO:0000256" key="2">
    <source>
        <dbReference type="ARBA" id="ARBA00023445"/>
    </source>
</evidence>
<evidence type="ECO:0000313" key="4">
    <source>
        <dbReference type="EMBL" id="KAG5645117.1"/>
    </source>
</evidence>
<comment type="similarity">
    <text evidence="2">Belongs to the NAD(P)-dependent epimerase/dehydratase family. Dihydroflavonol-4-reductase subfamily.</text>
</comment>
<keyword evidence="1" id="KW-0560">Oxidoreductase</keyword>
<sequence length="258" mass="28135">MKLGLTDDKIAIEGYLNVLRQAVSNGINKVVLTGSYASTIDPSLKQAFDGSVTTEKDWGNVTEEELLESTDPMYAYVGAKTLAERAAWKFAQAHPSLDLSIIAPPFIFGPLADGFPAPKQAAALSSNRHIYTLLKRSLPPVLPPGFVDVRDVARAHVLALNVPKAAVNVEDKRFIVSGGILVWKDAVEYLHKKRPELKARLPAVDGAFPPFPGTPSTIDVTRAKDVLGVQKYYSWPETLENTVDSLLDAEKIWDAVKA</sequence>
<accession>A0A9P7GDQ1</accession>
<keyword evidence="5" id="KW-1185">Reference proteome</keyword>
<comment type="caution">
    <text evidence="4">The sequence shown here is derived from an EMBL/GenBank/DDBJ whole genome shotgun (WGS) entry which is preliminary data.</text>
</comment>